<dbReference type="Proteomes" id="UP000772434">
    <property type="component" value="Unassembled WGS sequence"/>
</dbReference>
<reference evidence="1" key="1">
    <citation type="submission" date="2020-11" db="EMBL/GenBank/DDBJ databases">
        <authorList>
            <consortium name="DOE Joint Genome Institute"/>
            <person name="Ahrendt S."/>
            <person name="Riley R."/>
            <person name="Andreopoulos W."/>
            <person name="Labutti K."/>
            <person name="Pangilinan J."/>
            <person name="Ruiz-Duenas F.J."/>
            <person name="Barrasa J.M."/>
            <person name="Sanchez-Garcia M."/>
            <person name="Camarero S."/>
            <person name="Miyauchi S."/>
            <person name="Serrano A."/>
            <person name="Linde D."/>
            <person name="Babiker R."/>
            <person name="Drula E."/>
            <person name="Ayuso-Fernandez I."/>
            <person name="Pacheco R."/>
            <person name="Padilla G."/>
            <person name="Ferreira P."/>
            <person name="Barriuso J."/>
            <person name="Kellner H."/>
            <person name="Castanera R."/>
            <person name="Alfaro M."/>
            <person name="Ramirez L."/>
            <person name="Pisabarro A.G."/>
            <person name="Kuo A."/>
            <person name="Tritt A."/>
            <person name="Lipzen A."/>
            <person name="He G."/>
            <person name="Yan M."/>
            <person name="Ng V."/>
            <person name="Cullen D."/>
            <person name="Martin F."/>
            <person name="Rosso M.-N."/>
            <person name="Henrissat B."/>
            <person name="Hibbett D."/>
            <person name="Martinez A.T."/>
            <person name="Grigoriev I.V."/>
        </authorList>
    </citation>
    <scope>NUCLEOTIDE SEQUENCE</scope>
    <source>
        <strain evidence="1">AH 40177</strain>
    </source>
</reference>
<dbReference type="Pfam" id="PF05721">
    <property type="entry name" value="PhyH"/>
    <property type="match status" value="1"/>
</dbReference>
<protein>
    <recommendedName>
        <fullName evidence="3">Phytanoyl-CoA dioxygenase</fullName>
    </recommendedName>
</protein>
<gene>
    <name evidence="1" type="ORF">BDP27DRAFT_327668</name>
</gene>
<dbReference type="SUPFAM" id="SSF51197">
    <property type="entry name" value="Clavaminate synthase-like"/>
    <property type="match status" value="1"/>
</dbReference>
<evidence type="ECO:0008006" key="3">
    <source>
        <dbReference type="Google" id="ProtNLM"/>
    </source>
</evidence>
<comment type="caution">
    <text evidence="1">The sequence shown here is derived from an EMBL/GenBank/DDBJ whole genome shotgun (WGS) entry which is preliminary data.</text>
</comment>
<sequence length="97" mass="10790">MTPVPLTSGQFLVFGSYLAHRSAPNKSEKGRAAIYATYNPVSDGGDRREAYYKNRRELWPPTSERIPGERYEAGAKLYGFGSPMLTVVENGYKDIGL</sequence>
<dbReference type="AlphaFoldDB" id="A0A9P5P9V7"/>
<dbReference type="OrthoDB" id="445007at2759"/>
<evidence type="ECO:0000313" key="2">
    <source>
        <dbReference type="Proteomes" id="UP000772434"/>
    </source>
</evidence>
<keyword evidence="2" id="KW-1185">Reference proteome</keyword>
<accession>A0A9P5P9V7</accession>
<evidence type="ECO:0000313" key="1">
    <source>
        <dbReference type="EMBL" id="KAF9061574.1"/>
    </source>
</evidence>
<dbReference type="Gene3D" id="2.60.120.620">
    <property type="entry name" value="q2cbj1_9rhob like domain"/>
    <property type="match status" value="1"/>
</dbReference>
<name>A0A9P5P9V7_9AGAR</name>
<proteinExistence type="predicted"/>
<dbReference type="EMBL" id="JADNRY010000197">
    <property type="protein sequence ID" value="KAF9061574.1"/>
    <property type="molecule type" value="Genomic_DNA"/>
</dbReference>
<organism evidence="1 2">
    <name type="scientific">Rhodocollybia butyracea</name>
    <dbReference type="NCBI Taxonomy" id="206335"/>
    <lineage>
        <taxon>Eukaryota</taxon>
        <taxon>Fungi</taxon>
        <taxon>Dikarya</taxon>
        <taxon>Basidiomycota</taxon>
        <taxon>Agaricomycotina</taxon>
        <taxon>Agaricomycetes</taxon>
        <taxon>Agaricomycetidae</taxon>
        <taxon>Agaricales</taxon>
        <taxon>Marasmiineae</taxon>
        <taxon>Omphalotaceae</taxon>
        <taxon>Rhodocollybia</taxon>
    </lineage>
</organism>
<dbReference type="InterPro" id="IPR008775">
    <property type="entry name" value="Phytyl_CoA_dOase-like"/>
</dbReference>